<dbReference type="Proteomes" id="UP000076882">
    <property type="component" value="Unassembled WGS sequence"/>
</dbReference>
<reference evidence="1 2" key="1">
    <citation type="submission" date="2016-03" db="EMBL/GenBank/DDBJ databases">
        <title>Comparative genomics of 54 Lactobacillus plantarum strains reveals genomic uncoupling from niche constraints.</title>
        <authorList>
            <person name="Martino M.E."/>
        </authorList>
    </citation>
    <scope>NUCLEOTIDE SEQUENCE [LARGE SCALE GENOMIC DNA]</scope>
    <source>
        <strain evidence="1 2">19.1</strain>
    </source>
</reference>
<accession>A0A162HDU9</accession>
<comment type="caution">
    <text evidence="1">The sequence shown here is derived from an EMBL/GenBank/DDBJ whole genome shotgun (WGS) entry which is preliminary data.</text>
</comment>
<evidence type="ECO:0000313" key="2">
    <source>
        <dbReference type="Proteomes" id="UP000076882"/>
    </source>
</evidence>
<evidence type="ECO:0000313" key="1">
    <source>
        <dbReference type="EMBL" id="KZU91705.1"/>
    </source>
</evidence>
<dbReference type="PATRIC" id="fig|1590.201.peg.2921"/>
<gene>
    <name evidence="1" type="ORF">Lp19_2991</name>
</gene>
<organism evidence="1 2">
    <name type="scientific">Lactiplantibacillus plantarum</name>
    <name type="common">Lactobacillus plantarum</name>
    <dbReference type="NCBI Taxonomy" id="1590"/>
    <lineage>
        <taxon>Bacteria</taxon>
        <taxon>Bacillati</taxon>
        <taxon>Bacillota</taxon>
        <taxon>Bacilli</taxon>
        <taxon>Lactobacillales</taxon>
        <taxon>Lactobacillaceae</taxon>
        <taxon>Lactiplantibacillus</taxon>
    </lineage>
</organism>
<sequence length="40" mass="4479">MLGFELTAWLNAGLRPPTVLMDFFKPWVSTAIKQSVGLQD</sequence>
<proteinExistence type="predicted"/>
<dbReference type="EMBL" id="LUXM01000040">
    <property type="protein sequence ID" value="KZU91705.1"/>
    <property type="molecule type" value="Genomic_DNA"/>
</dbReference>
<dbReference type="AlphaFoldDB" id="A0A162HDU9"/>
<protein>
    <submittedName>
        <fullName evidence="1">Uncharacterized protein</fullName>
    </submittedName>
</protein>
<name>A0A162HDU9_LACPN</name>